<dbReference type="Proteomes" id="UP000231198">
    <property type="component" value="Unassembled WGS sequence"/>
</dbReference>
<gene>
    <name evidence="2" type="ORF">COT62_02250</name>
</gene>
<name>A0A2H0WSS3_9BACT</name>
<reference evidence="3" key="1">
    <citation type="submission" date="2017-09" db="EMBL/GenBank/DDBJ databases">
        <title>Depth-based differentiation of microbial function through sediment-hosted aquifers and enrichment of novel symbionts in the deep terrestrial subsurface.</title>
        <authorList>
            <person name="Probst A.J."/>
            <person name="Ladd B."/>
            <person name="Jarett J.K."/>
            <person name="Geller-Mcgrath D.E."/>
            <person name="Sieber C.M.K."/>
            <person name="Emerson J.B."/>
            <person name="Anantharaman K."/>
            <person name="Thomas B.C."/>
            <person name="Malmstrom R."/>
            <person name="Stieglmeier M."/>
            <person name="Klingl A."/>
            <person name="Woyke T."/>
            <person name="Ryan C.M."/>
            <person name="Banfield J.F."/>
        </authorList>
    </citation>
    <scope>NUCLEOTIDE SEQUENCE [LARGE SCALE GENOMIC DNA]</scope>
</reference>
<keyword evidence="1" id="KW-1133">Transmembrane helix</keyword>
<evidence type="ECO:0000313" key="3">
    <source>
        <dbReference type="Proteomes" id="UP000231198"/>
    </source>
</evidence>
<proteinExistence type="predicted"/>
<dbReference type="AlphaFoldDB" id="A0A2H0WSS3"/>
<protein>
    <submittedName>
        <fullName evidence="2">Uncharacterized protein</fullName>
    </submittedName>
</protein>
<accession>A0A2H0WSS3</accession>
<comment type="caution">
    <text evidence="2">The sequence shown here is derived from an EMBL/GenBank/DDBJ whole genome shotgun (WGS) entry which is preliminary data.</text>
</comment>
<feature type="transmembrane region" description="Helical" evidence="1">
    <location>
        <begin position="17"/>
        <end position="37"/>
    </location>
</feature>
<evidence type="ECO:0000256" key="1">
    <source>
        <dbReference type="SAM" id="Phobius"/>
    </source>
</evidence>
<evidence type="ECO:0000313" key="2">
    <source>
        <dbReference type="EMBL" id="PIS15714.1"/>
    </source>
</evidence>
<keyword evidence="1" id="KW-0812">Transmembrane</keyword>
<dbReference type="EMBL" id="PEZG01000051">
    <property type="protein sequence ID" value="PIS15714.1"/>
    <property type="molecule type" value="Genomic_DNA"/>
</dbReference>
<sequence>MTKLITLNPFNQNQRRLFQFGIVFLLLIFFAILFLLWSRNSSNIVSGVILHDSELQVFDQVYDRFDYPDRISIHYPYLLIIQPEKTLTTVYDLDKRKGKEKFKQVLLDYDGKNMVYNGKDTFFNNIDLGVLCSSAFIKSDEEILCVTNINTYIAQYGIMSIDPQSKLQRIIYQTNNLITSVTMIKGKQYIGEIDTKTNENFLTVDGNKINVPSPINLIYPMNNQIYVASFKSVFTSNKNYYYLIQDGQVIIQSRDKAVVLGD</sequence>
<organism evidence="2 3">
    <name type="scientific">Candidatus Roizmanbacteria bacterium CG09_land_8_20_14_0_10_41_9</name>
    <dbReference type="NCBI Taxonomy" id="1974850"/>
    <lineage>
        <taxon>Bacteria</taxon>
        <taxon>Candidatus Roizmaniibacteriota</taxon>
    </lineage>
</organism>
<keyword evidence="1" id="KW-0472">Membrane</keyword>